<evidence type="ECO:0000313" key="1">
    <source>
        <dbReference type="EMBL" id="OWF51053.1"/>
    </source>
</evidence>
<proteinExistence type="predicted"/>
<dbReference type="Pfam" id="PF06730">
    <property type="entry name" value="FAM92"/>
    <property type="match status" value="1"/>
</dbReference>
<protein>
    <submittedName>
        <fullName evidence="1">Protein FAM92A1</fullName>
    </submittedName>
</protein>
<dbReference type="PANTHER" id="PTHR21223">
    <property type="entry name" value="CBY1-INTERACTING BAR DOMAIN-CONTAINING PROTEIN HOMOLOG"/>
    <property type="match status" value="1"/>
</dbReference>
<dbReference type="GO" id="GO:0060271">
    <property type="term" value="P:cilium assembly"/>
    <property type="evidence" value="ECO:0007669"/>
    <property type="project" value="TreeGrafter"/>
</dbReference>
<dbReference type="STRING" id="6573.A0A210QQP0"/>
<dbReference type="AlphaFoldDB" id="A0A210QQP0"/>
<comment type="caution">
    <text evidence="1">The sequence shown here is derived from an EMBL/GenBank/DDBJ whole genome shotgun (WGS) entry which is preliminary data.</text>
</comment>
<dbReference type="GO" id="GO:0036064">
    <property type="term" value="C:ciliary basal body"/>
    <property type="evidence" value="ECO:0007669"/>
    <property type="project" value="TreeGrafter"/>
</dbReference>
<dbReference type="OrthoDB" id="60621at2759"/>
<gene>
    <name evidence="1" type="ORF">KP79_PYT00783</name>
</gene>
<keyword evidence="2" id="KW-1185">Reference proteome</keyword>
<dbReference type="InterPro" id="IPR009602">
    <property type="entry name" value="CBAR/FAM92"/>
</dbReference>
<accession>A0A210QQP0</accession>
<reference evidence="1 2" key="1">
    <citation type="journal article" date="2017" name="Nat. Ecol. Evol.">
        <title>Scallop genome provides insights into evolution of bilaterian karyotype and development.</title>
        <authorList>
            <person name="Wang S."/>
            <person name="Zhang J."/>
            <person name="Jiao W."/>
            <person name="Li J."/>
            <person name="Xun X."/>
            <person name="Sun Y."/>
            <person name="Guo X."/>
            <person name="Huan P."/>
            <person name="Dong B."/>
            <person name="Zhang L."/>
            <person name="Hu X."/>
            <person name="Sun X."/>
            <person name="Wang J."/>
            <person name="Zhao C."/>
            <person name="Wang Y."/>
            <person name="Wang D."/>
            <person name="Huang X."/>
            <person name="Wang R."/>
            <person name="Lv J."/>
            <person name="Li Y."/>
            <person name="Zhang Z."/>
            <person name="Liu B."/>
            <person name="Lu W."/>
            <person name="Hui Y."/>
            <person name="Liang J."/>
            <person name="Zhou Z."/>
            <person name="Hou R."/>
            <person name="Li X."/>
            <person name="Liu Y."/>
            <person name="Li H."/>
            <person name="Ning X."/>
            <person name="Lin Y."/>
            <person name="Zhao L."/>
            <person name="Xing Q."/>
            <person name="Dou J."/>
            <person name="Li Y."/>
            <person name="Mao J."/>
            <person name="Guo H."/>
            <person name="Dou H."/>
            <person name="Li T."/>
            <person name="Mu C."/>
            <person name="Jiang W."/>
            <person name="Fu Q."/>
            <person name="Fu X."/>
            <person name="Miao Y."/>
            <person name="Liu J."/>
            <person name="Yu Q."/>
            <person name="Li R."/>
            <person name="Liao H."/>
            <person name="Li X."/>
            <person name="Kong Y."/>
            <person name="Jiang Z."/>
            <person name="Chourrout D."/>
            <person name="Li R."/>
            <person name="Bao Z."/>
        </authorList>
    </citation>
    <scope>NUCLEOTIDE SEQUENCE [LARGE SCALE GENOMIC DNA]</scope>
    <source>
        <strain evidence="1 2">PY_sf001</strain>
    </source>
</reference>
<sequence>MSRPNASSSNSGLSLTMTSSEKQVEIQAKFCQNRVTQTEKHLGLLCETIGSMNRKSARMRDKGDILAKQLIEYAKTEDTSHSLKNGLLHFSENLSAIQDYRQAGIQRVETKVLRPLSDYGNICKQVKSGVKTELTAIKKEQKTVQQLQKVRTKNPADAHQISRAETEVQKASADASIGSKALETQLDLFEKNRIHDLKNIMIDFVNVEMMFHARALEFYSKCFESLALVDEERDLDEFRRKLRLSKGMSQEQYNQTMDSIGTGTSSGMSTTIASGSMETDTFGDTYGDSSMSGSGSHRRVRINTRGFLHSKSVNGVGSDSV</sequence>
<dbReference type="SUPFAM" id="SSF103657">
    <property type="entry name" value="BAR/IMD domain-like"/>
    <property type="match status" value="1"/>
</dbReference>
<dbReference type="Gene3D" id="1.20.1270.60">
    <property type="entry name" value="Arfaptin homology (AH) domain/BAR domain"/>
    <property type="match status" value="1"/>
</dbReference>
<dbReference type="Proteomes" id="UP000242188">
    <property type="component" value="Unassembled WGS sequence"/>
</dbReference>
<evidence type="ECO:0000313" key="2">
    <source>
        <dbReference type="Proteomes" id="UP000242188"/>
    </source>
</evidence>
<dbReference type="PANTHER" id="PTHR21223:SF2">
    <property type="entry name" value="CBY1-INTERACTING BAR DOMAIN-CONTAINING PROTEIN HOMOLOG"/>
    <property type="match status" value="1"/>
</dbReference>
<organism evidence="1 2">
    <name type="scientific">Mizuhopecten yessoensis</name>
    <name type="common">Japanese scallop</name>
    <name type="synonym">Patinopecten yessoensis</name>
    <dbReference type="NCBI Taxonomy" id="6573"/>
    <lineage>
        <taxon>Eukaryota</taxon>
        <taxon>Metazoa</taxon>
        <taxon>Spiralia</taxon>
        <taxon>Lophotrochozoa</taxon>
        <taxon>Mollusca</taxon>
        <taxon>Bivalvia</taxon>
        <taxon>Autobranchia</taxon>
        <taxon>Pteriomorphia</taxon>
        <taxon>Pectinida</taxon>
        <taxon>Pectinoidea</taxon>
        <taxon>Pectinidae</taxon>
        <taxon>Mizuhopecten</taxon>
    </lineage>
</organism>
<dbReference type="EMBL" id="NEDP02002396">
    <property type="protein sequence ID" value="OWF51053.1"/>
    <property type="molecule type" value="Genomic_DNA"/>
</dbReference>
<name>A0A210QQP0_MIZYE</name>
<dbReference type="InterPro" id="IPR027267">
    <property type="entry name" value="AH/BAR_dom_sf"/>
</dbReference>
<dbReference type="GO" id="GO:0035869">
    <property type="term" value="C:ciliary transition zone"/>
    <property type="evidence" value="ECO:0007669"/>
    <property type="project" value="TreeGrafter"/>
</dbReference>